<organism evidence="1 2">
    <name type="scientific">Stylosanthes scabra</name>
    <dbReference type="NCBI Taxonomy" id="79078"/>
    <lineage>
        <taxon>Eukaryota</taxon>
        <taxon>Viridiplantae</taxon>
        <taxon>Streptophyta</taxon>
        <taxon>Embryophyta</taxon>
        <taxon>Tracheophyta</taxon>
        <taxon>Spermatophyta</taxon>
        <taxon>Magnoliopsida</taxon>
        <taxon>eudicotyledons</taxon>
        <taxon>Gunneridae</taxon>
        <taxon>Pentapetalae</taxon>
        <taxon>rosids</taxon>
        <taxon>fabids</taxon>
        <taxon>Fabales</taxon>
        <taxon>Fabaceae</taxon>
        <taxon>Papilionoideae</taxon>
        <taxon>50 kb inversion clade</taxon>
        <taxon>dalbergioids sensu lato</taxon>
        <taxon>Dalbergieae</taxon>
        <taxon>Pterocarpus clade</taxon>
        <taxon>Stylosanthes</taxon>
    </lineage>
</organism>
<evidence type="ECO:0000313" key="1">
    <source>
        <dbReference type="EMBL" id="MED6176647.1"/>
    </source>
</evidence>
<dbReference type="Proteomes" id="UP001341840">
    <property type="component" value="Unassembled WGS sequence"/>
</dbReference>
<dbReference type="EMBL" id="JASCZI010152765">
    <property type="protein sequence ID" value="MED6176647.1"/>
    <property type="molecule type" value="Genomic_DNA"/>
</dbReference>
<accession>A0ABU6VSP6</accession>
<sequence>MASILLDRYSDLANVVNNEYDNGLTTLEAMARLKFYLALRPHHCDRLSPASALPKTASSNSSSRVFTRHFFLCAWASRARVLSTRQSSSSSCRVCNWVDPTRLEEWDSKNHQIITWFRNTSTPGIHLQFGRFETAKE</sequence>
<reference evidence="1 2" key="1">
    <citation type="journal article" date="2023" name="Plants (Basel)">
        <title>Bridging the Gap: Combining Genomics and Transcriptomics Approaches to Understand Stylosanthes scabra, an Orphan Legume from the Brazilian Caatinga.</title>
        <authorList>
            <person name="Ferreira-Neto J.R.C."/>
            <person name="da Silva M.D."/>
            <person name="Binneck E."/>
            <person name="de Melo N.F."/>
            <person name="da Silva R.H."/>
            <person name="de Melo A.L.T.M."/>
            <person name="Pandolfi V."/>
            <person name="Bustamante F.O."/>
            <person name="Brasileiro-Vidal A.C."/>
            <person name="Benko-Iseppon A.M."/>
        </authorList>
    </citation>
    <scope>NUCLEOTIDE SEQUENCE [LARGE SCALE GENOMIC DNA]</scope>
    <source>
        <tissue evidence="1">Leaves</tissue>
    </source>
</reference>
<name>A0ABU6VSP6_9FABA</name>
<proteinExistence type="predicted"/>
<evidence type="ECO:0000313" key="2">
    <source>
        <dbReference type="Proteomes" id="UP001341840"/>
    </source>
</evidence>
<gene>
    <name evidence="1" type="ORF">PIB30_090238</name>
</gene>
<protein>
    <submittedName>
        <fullName evidence="1">Uncharacterized protein</fullName>
    </submittedName>
</protein>
<feature type="non-terminal residue" evidence="1">
    <location>
        <position position="137"/>
    </location>
</feature>
<keyword evidence="2" id="KW-1185">Reference proteome</keyword>
<comment type="caution">
    <text evidence="1">The sequence shown here is derived from an EMBL/GenBank/DDBJ whole genome shotgun (WGS) entry which is preliminary data.</text>
</comment>